<dbReference type="CDD" id="cd14447">
    <property type="entry name" value="SPX"/>
    <property type="match status" value="1"/>
</dbReference>
<comment type="caution">
    <text evidence="10">The sequence shown here is derived from an EMBL/GenBank/DDBJ whole genome shotgun (WGS) entry which is preliminary data.</text>
</comment>
<evidence type="ECO:0000259" key="9">
    <source>
        <dbReference type="PROSITE" id="PS51382"/>
    </source>
</evidence>
<dbReference type="EMBL" id="JATAAI010000049">
    <property type="protein sequence ID" value="KAK1733473.1"/>
    <property type="molecule type" value="Genomic_DNA"/>
</dbReference>
<dbReference type="GO" id="GO:0005774">
    <property type="term" value="C:vacuolar membrane"/>
    <property type="evidence" value="ECO:0007669"/>
    <property type="project" value="UniProtKB-SubCell"/>
</dbReference>
<evidence type="ECO:0000256" key="4">
    <source>
        <dbReference type="ARBA" id="ARBA00022989"/>
    </source>
</evidence>
<keyword evidence="6" id="KW-0175">Coiled coil</keyword>
<evidence type="ECO:0000256" key="6">
    <source>
        <dbReference type="SAM" id="Coils"/>
    </source>
</evidence>
<keyword evidence="2" id="KW-0926">Vacuole</keyword>
<gene>
    <name evidence="10" type="ORF">QTG54_015888</name>
</gene>
<protein>
    <submittedName>
        <fullName evidence="10">Vacuolar transporter chaperone 4</fullName>
    </submittedName>
</protein>
<dbReference type="InterPro" id="IPR051572">
    <property type="entry name" value="VTC_Complex_Subunit"/>
</dbReference>
<reference evidence="10" key="1">
    <citation type="submission" date="2023-06" db="EMBL/GenBank/DDBJ databases">
        <title>Survivors Of The Sea: Transcriptome response of Skeletonema marinoi to long-term dormancy.</title>
        <authorList>
            <person name="Pinder M.I.M."/>
            <person name="Kourtchenko O."/>
            <person name="Robertson E.K."/>
            <person name="Larsson T."/>
            <person name="Maumus F."/>
            <person name="Osuna-Cruz C.M."/>
            <person name="Vancaester E."/>
            <person name="Stenow R."/>
            <person name="Vandepoele K."/>
            <person name="Ploug H."/>
            <person name="Bruchert V."/>
            <person name="Godhe A."/>
            <person name="Topel M."/>
        </authorList>
    </citation>
    <scope>NUCLEOTIDE SEQUENCE</scope>
    <source>
        <strain evidence="10">R05AC</strain>
    </source>
</reference>
<dbReference type="InterPro" id="IPR003807">
    <property type="entry name" value="DUF202"/>
</dbReference>
<keyword evidence="3 8" id="KW-0812">Transmembrane</keyword>
<feature type="transmembrane region" description="Helical" evidence="8">
    <location>
        <begin position="643"/>
        <end position="663"/>
    </location>
</feature>
<dbReference type="CDD" id="cd07751">
    <property type="entry name" value="PolyPPase_VTC4_like"/>
    <property type="match status" value="1"/>
</dbReference>
<evidence type="ECO:0000256" key="1">
    <source>
        <dbReference type="ARBA" id="ARBA00004128"/>
    </source>
</evidence>
<dbReference type="PANTHER" id="PTHR46140:SF1">
    <property type="entry name" value="VACUOLAR TRANSPORTER CHAPERONE COMPLEX SUBUNIT 4-RELATED"/>
    <property type="match status" value="1"/>
</dbReference>
<dbReference type="Proteomes" id="UP001224775">
    <property type="component" value="Unassembled WGS sequence"/>
</dbReference>
<name>A0AAD8XU41_9STRA</name>
<feature type="coiled-coil region" evidence="6">
    <location>
        <begin position="88"/>
        <end position="115"/>
    </location>
</feature>
<dbReference type="PANTHER" id="PTHR46140">
    <property type="entry name" value="VACUOLAR TRANSPORTER CHAPERONE 1-RELATED"/>
    <property type="match status" value="1"/>
</dbReference>
<evidence type="ECO:0000256" key="3">
    <source>
        <dbReference type="ARBA" id="ARBA00022692"/>
    </source>
</evidence>
<evidence type="ECO:0000256" key="2">
    <source>
        <dbReference type="ARBA" id="ARBA00022554"/>
    </source>
</evidence>
<feature type="transmembrane region" description="Helical" evidence="8">
    <location>
        <begin position="675"/>
        <end position="695"/>
    </location>
</feature>
<comment type="subcellular location">
    <subcellularLocation>
        <location evidence="1">Vacuole membrane</location>
        <topology evidence="1">Multi-pass membrane protein</topology>
    </subcellularLocation>
</comment>
<organism evidence="10 11">
    <name type="scientific">Skeletonema marinoi</name>
    <dbReference type="NCBI Taxonomy" id="267567"/>
    <lineage>
        <taxon>Eukaryota</taxon>
        <taxon>Sar</taxon>
        <taxon>Stramenopiles</taxon>
        <taxon>Ochrophyta</taxon>
        <taxon>Bacillariophyta</taxon>
        <taxon>Coscinodiscophyceae</taxon>
        <taxon>Thalassiosirophycidae</taxon>
        <taxon>Thalassiosirales</taxon>
        <taxon>Skeletonemataceae</taxon>
        <taxon>Skeletonema</taxon>
        <taxon>Skeletonema marinoi-dohrnii complex</taxon>
    </lineage>
</organism>
<dbReference type="Pfam" id="PF02656">
    <property type="entry name" value="DUF202"/>
    <property type="match status" value="1"/>
</dbReference>
<keyword evidence="5 8" id="KW-0472">Membrane</keyword>
<evidence type="ECO:0000256" key="7">
    <source>
        <dbReference type="SAM" id="MobiDB-lite"/>
    </source>
</evidence>
<evidence type="ECO:0000313" key="10">
    <source>
        <dbReference type="EMBL" id="KAK1733473.1"/>
    </source>
</evidence>
<evidence type="ECO:0000256" key="8">
    <source>
        <dbReference type="SAM" id="Phobius"/>
    </source>
</evidence>
<dbReference type="InterPro" id="IPR004331">
    <property type="entry name" value="SPX_dom"/>
</dbReference>
<sequence>MVKFGLRLSQNRAPEYPPEAYMDYDKLKEIIHELKKKKLARVDSTTREVSLTAPPPTNAAGRQLTADDSPVNEEDFYSTIDKELAKVESFTLQQVTELRKQIDNVENEVKGWVTSTTATAATSTAGHKMNESQIESSRESADTVAKSFLILEKYVNINFMGFHKILKKHDKNSPQHQCKQFYINRMHQQAWVRGDYSDVVVRLSNIYSALRDDHAAEENKDGGQQSFLRSTTKYWVRTEDVSKVKYAILKHLPVFLQKTSTGESDSQLTNSVYFDNDQLELYHGRLDKTPGAIAYRLRWYGAGNPKLVFCERKTHRDTWTGEASVKERFTVDESEVKQVLNDKYPIDEKRKEMQSKKGATADEVDDWETLVREMIQVVQVKQLVPTMRTQYMRTAFQIPFDATVRISLDTNLCMISERGYDTLGGAKWFRDPEKPLADNEITRFPHAVLEVKLELGGANAEPPQWVTDLQNSGMLYEVHKFSKFIHGCAALLPEYVRSVPYWVDDASIRDSILRSGGGRILVKQDHDTGVGPGANEVYDHLLPFGNVKEPRLDAKGRTANTASLVKGVDESPAKGAVATAEQYYADADVTEEEMLNSTLRGCCEDTCAGWMFPFCSGYNDDILTPTSVQKIEPKIFFANERTFLHWLHSGVTLYTIAAGILAFASDANSMTAHWYAMALLPISLGFCLYALHLFLWRSEKIKTRIPGRWDDSRGPLILGTTLCCVLFINFVMKCKEIRKYNNLLGYEL</sequence>
<dbReference type="InterPro" id="IPR018966">
    <property type="entry name" value="VTC_domain"/>
</dbReference>
<feature type="domain" description="SPX" evidence="9">
    <location>
        <begin position="2"/>
        <end position="183"/>
    </location>
</feature>
<proteinExistence type="predicted"/>
<evidence type="ECO:0000256" key="5">
    <source>
        <dbReference type="ARBA" id="ARBA00023136"/>
    </source>
</evidence>
<dbReference type="AlphaFoldDB" id="A0AAD8XU41"/>
<keyword evidence="4 8" id="KW-1133">Transmembrane helix</keyword>
<evidence type="ECO:0000313" key="11">
    <source>
        <dbReference type="Proteomes" id="UP001224775"/>
    </source>
</evidence>
<keyword evidence="11" id="KW-1185">Reference proteome</keyword>
<feature type="region of interest" description="Disordered" evidence="7">
    <location>
        <begin position="42"/>
        <end position="71"/>
    </location>
</feature>
<accession>A0AAD8XU41</accession>
<feature type="transmembrane region" description="Helical" evidence="8">
    <location>
        <begin position="715"/>
        <end position="732"/>
    </location>
</feature>
<dbReference type="Gene3D" id="3.20.100.30">
    <property type="entry name" value="VTC, catalytic tunnel domain"/>
    <property type="match status" value="1"/>
</dbReference>
<dbReference type="GO" id="GO:0006799">
    <property type="term" value="P:polyphosphate biosynthetic process"/>
    <property type="evidence" value="ECO:0007669"/>
    <property type="project" value="UniProtKB-ARBA"/>
</dbReference>
<dbReference type="Pfam" id="PF09359">
    <property type="entry name" value="VTC"/>
    <property type="match status" value="1"/>
</dbReference>
<dbReference type="InterPro" id="IPR042267">
    <property type="entry name" value="VTC_sf"/>
</dbReference>
<dbReference type="PROSITE" id="PS51382">
    <property type="entry name" value="SPX"/>
    <property type="match status" value="1"/>
</dbReference>